<dbReference type="Pfam" id="PF00067">
    <property type="entry name" value="p450"/>
    <property type="match status" value="1"/>
</dbReference>
<keyword evidence="8 10" id="KW-0503">Monooxygenase</keyword>
<dbReference type="Proteomes" id="UP001219525">
    <property type="component" value="Unassembled WGS sequence"/>
</dbReference>
<organism evidence="12 13">
    <name type="scientific">Mycena pura</name>
    <dbReference type="NCBI Taxonomy" id="153505"/>
    <lineage>
        <taxon>Eukaryota</taxon>
        <taxon>Fungi</taxon>
        <taxon>Dikarya</taxon>
        <taxon>Basidiomycota</taxon>
        <taxon>Agaricomycotina</taxon>
        <taxon>Agaricomycetes</taxon>
        <taxon>Agaricomycetidae</taxon>
        <taxon>Agaricales</taxon>
        <taxon>Marasmiineae</taxon>
        <taxon>Mycenaceae</taxon>
        <taxon>Mycena</taxon>
    </lineage>
</organism>
<dbReference type="InterPro" id="IPR036396">
    <property type="entry name" value="Cyt_P450_sf"/>
</dbReference>
<evidence type="ECO:0000256" key="9">
    <source>
        <dbReference type="PIRSR" id="PIRSR602401-1"/>
    </source>
</evidence>
<accession>A0AAD6V3M6</accession>
<evidence type="ECO:0000256" key="11">
    <source>
        <dbReference type="SAM" id="Phobius"/>
    </source>
</evidence>
<feature type="binding site" description="axial binding residue" evidence="9">
    <location>
        <position position="204"/>
    </location>
    <ligand>
        <name>heme</name>
        <dbReference type="ChEBI" id="CHEBI:30413"/>
    </ligand>
    <ligandPart>
        <name>Fe</name>
        <dbReference type="ChEBI" id="CHEBI:18248"/>
    </ligandPart>
</feature>
<keyword evidence="5 9" id="KW-0479">Metal-binding</keyword>
<keyword evidence="11" id="KW-0812">Transmembrane</keyword>
<evidence type="ECO:0000256" key="6">
    <source>
        <dbReference type="ARBA" id="ARBA00023002"/>
    </source>
</evidence>
<dbReference type="GO" id="GO:0005506">
    <property type="term" value="F:iron ion binding"/>
    <property type="evidence" value="ECO:0007669"/>
    <property type="project" value="InterPro"/>
</dbReference>
<dbReference type="PRINTS" id="PR00385">
    <property type="entry name" value="P450"/>
</dbReference>
<dbReference type="InterPro" id="IPR001128">
    <property type="entry name" value="Cyt_P450"/>
</dbReference>
<evidence type="ECO:0000256" key="10">
    <source>
        <dbReference type="RuleBase" id="RU000461"/>
    </source>
</evidence>
<dbReference type="InterPro" id="IPR002401">
    <property type="entry name" value="Cyt_P450_E_grp-I"/>
</dbReference>
<dbReference type="GO" id="GO:0004497">
    <property type="term" value="F:monooxygenase activity"/>
    <property type="evidence" value="ECO:0007669"/>
    <property type="project" value="UniProtKB-KW"/>
</dbReference>
<reference evidence="12" key="1">
    <citation type="submission" date="2023-03" db="EMBL/GenBank/DDBJ databases">
        <title>Massive genome expansion in bonnet fungi (Mycena s.s.) driven by repeated elements and novel gene families across ecological guilds.</title>
        <authorList>
            <consortium name="Lawrence Berkeley National Laboratory"/>
            <person name="Harder C.B."/>
            <person name="Miyauchi S."/>
            <person name="Viragh M."/>
            <person name="Kuo A."/>
            <person name="Thoen E."/>
            <person name="Andreopoulos B."/>
            <person name="Lu D."/>
            <person name="Skrede I."/>
            <person name="Drula E."/>
            <person name="Henrissat B."/>
            <person name="Morin E."/>
            <person name="Kohler A."/>
            <person name="Barry K."/>
            <person name="LaButti K."/>
            <person name="Morin E."/>
            <person name="Salamov A."/>
            <person name="Lipzen A."/>
            <person name="Mereny Z."/>
            <person name="Hegedus B."/>
            <person name="Baldrian P."/>
            <person name="Stursova M."/>
            <person name="Weitz H."/>
            <person name="Taylor A."/>
            <person name="Grigoriev I.V."/>
            <person name="Nagy L.G."/>
            <person name="Martin F."/>
            <person name="Kauserud H."/>
        </authorList>
    </citation>
    <scope>NUCLEOTIDE SEQUENCE</scope>
    <source>
        <strain evidence="12">9144</strain>
    </source>
</reference>
<evidence type="ECO:0000256" key="2">
    <source>
        <dbReference type="ARBA" id="ARBA00005179"/>
    </source>
</evidence>
<dbReference type="InterPro" id="IPR050364">
    <property type="entry name" value="Cytochrome_P450_fung"/>
</dbReference>
<sequence length="338" mass="37568">MEVVEAPFNWAVANKVGAECNYLKKLIIIPKDSSDMTQPNFVTRILSESPDVLPEKDRQDLLWAAGCVISACTVSAISSFFLAMALYPEVQSRAQAEVDKVVTDGRLPQLSDRPNLPYVECVMQEVLRWNPVGPLGVPHMSTKDDVYRDYHLPAGTIIIANIWSILHDPIVFPDPHEFRPERFLNDKRADEINTSVFGFGRRACPGVYFAEASIFIAISMALSQCNISNPTNSRGQKIGKDVEYQTGTIRVLMLTIRQSSTGILLQHYPASRNLGRMIHIVAAVQLAHCFVVSICLQGGVCSELIHGFCQYTSLWLSTTTVQFWGGANRLAKDPVTRP</sequence>
<dbReference type="GO" id="GO:0016705">
    <property type="term" value="F:oxidoreductase activity, acting on paired donors, with incorporation or reduction of molecular oxygen"/>
    <property type="evidence" value="ECO:0007669"/>
    <property type="project" value="InterPro"/>
</dbReference>
<dbReference type="EMBL" id="JARJCW010000056">
    <property type="protein sequence ID" value="KAJ7202041.1"/>
    <property type="molecule type" value="Genomic_DNA"/>
</dbReference>
<keyword evidence="13" id="KW-1185">Reference proteome</keyword>
<keyword evidence="4 9" id="KW-0349">Heme</keyword>
<dbReference type="PANTHER" id="PTHR46300">
    <property type="entry name" value="P450, PUTATIVE (EUROFUNG)-RELATED-RELATED"/>
    <property type="match status" value="1"/>
</dbReference>
<evidence type="ECO:0000256" key="3">
    <source>
        <dbReference type="ARBA" id="ARBA00010617"/>
    </source>
</evidence>
<dbReference type="GO" id="GO:0020037">
    <property type="term" value="F:heme binding"/>
    <property type="evidence" value="ECO:0007669"/>
    <property type="project" value="InterPro"/>
</dbReference>
<proteinExistence type="inferred from homology"/>
<dbReference type="SUPFAM" id="SSF48264">
    <property type="entry name" value="Cytochrome P450"/>
    <property type="match status" value="1"/>
</dbReference>
<keyword evidence="6 10" id="KW-0560">Oxidoreductase</keyword>
<evidence type="ECO:0000256" key="8">
    <source>
        <dbReference type="ARBA" id="ARBA00023033"/>
    </source>
</evidence>
<comment type="cofactor">
    <cofactor evidence="1 9">
        <name>heme</name>
        <dbReference type="ChEBI" id="CHEBI:30413"/>
    </cofactor>
</comment>
<comment type="caution">
    <text evidence="12">The sequence shown here is derived from an EMBL/GenBank/DDBJ whole genome shotgun (WGS) entry which is preliminary data.</text>
</comment>
<gene>
    <name evidence="12" type="ORF">GGX14DRAFT_399615</name>
</gene>
<keyword evidence="11" id="KW-1133">Transmembrane helix</keyword>
<evidence type="ECO:0000256" key="7">
    <source>
        <dbReference type="ARBA" id="ARBA00023004"/>
    </source>
</evidence>
<evidence type="ECO:0000256" key="1">
    <source>
        <dbReference type="ARBA" id="ARBA00001971"/>
    </source>
</evidence>
<keyword evidence="7 9" id="KW-0408">Iron</keyword>
<evidence type="ECO:0000313" key="12">
    <source>
        <dbReference type="EMBL" id="KAJ7202041.1"/>
    </source>
</evidence>
<evidence type="ECO:0000256" key="4">
    <source>
        <dbReference type="ARBA" id="ARBA00022617"/>
    </source>
</evidence>
<comment type="similarity">
    <text evidence="3 10">Belongs to the cytochrome P450 family.</text>
</comment>
<feature type="transmembrane region" description="Helical" evidence="11">
    <location>
        <begin position="61"/>
        <end position="87"/>
    </location>
</feature>
<dbReference type="AlphaFoldDB" id="A0AAD6V3M6"/>
<protein>
    <submittedName>
        <fullName evidence="12">Cytochrome P450</fullName>
    </submittedName>
</protein>
<dbReference type="PANTHER" id="PTHR46300:SF7">
    <property type="entry name" value="P450, PUTATIVE (EUROFUNG)-RELATED"/>
    <property type="match status" value="1"/>
</dbReference>
<keyword evidence="11" id="KW-0472">Membrane</keyword>
<evidence type="ECO:0000256" key="5">
    <source>
        <dbReference type="ARBA" id="ARBA00022723"/>
    </source>
</evidence>
<dbReference type="PRINTS" id="PR00463">
    <property type="entry name" value="EP450I"/>
</dbReference>
<name>A0AAD6V3M6_9AGAR</name>
<dbReference type="PROSITE" id="PS00086">
    <property type="entry name" value="CYTOCHROME_P450"/>
    <property type="match status" value="1"/>
</dbReference>
<comment type="pathway">
    <text evidence="2">Secondary metabolite biosynthesis.</text>
</comment>
<dbReference type="Gene3D" id="1.10.630.10">
    <property type="entry name" value="Cytochrome P450"/>
    <property type="match status" value="1"/>
</dbReference>
<dbReference type="InterPro" id="IPR017972">
    <property type="entry name" value="Cyt_P450_CS"/>
</dbReference>
<evidence type="ECO:0000313" key="13">
    <source>
        <dbReference type="Proteomes" id="UP001219525"/>
    </source>
</evidence>